<keyword evidence="1" id="KW-0472">Membrane</keyword>
<dbReference type="Pfam" id="PF00106">
    <property type="entry name" value="adh_short"/>
    <property type="match status" value="1"/>
</dbReference>
<sequence length="147" mass="14674">MALGAAAGAAAPLLNGVVALAGVPVVVAVTWLLLRRRARAARQARRSAARRRLRHRGWLPALAASAGAAGVMAVAVLGCCVTAARAGEGVIRIAEQAGYAAEKWGVIGLTGSAALEHAAAGIRIDATCPGIVVGHAPVVHGGRTVGR</sequence>
<organism evidence="2 3">
    <name type="scientific">Geodermatophilus maliterrae</name>
    <dbReference type="NCBI Taxonomy" id="3162531"/>
    <lineage>
        <taxon>Bacteria</taxon>
        <taxon>Bacillati</taxon>
        <taxon>Actinomycetota</taxon>
        <taxon>Actinomycetes</taxon>
        <taxon>Geodermatophilales</taxon>
        <taxon>Geodermatophilaceae</taxon>
        <taxon>Geodermatophilus</taxon>
    </lineage>
</organism>
<gene>
    <name evidence="2" type="ORF">ABQ292_07310</name>
</gene>
<dbReference type="RefSeq" id="WP_369204765.1">
    <property type="nucleotide sequence ID" value="NZ_JBFNXQ010000015.1"/>
</dbReference>
<keyword evidence="1" id="KW-1133">Transmembrane helix</keyword>
<keyword evidence="3" id="KW-1185">Reference proteome</keyword>
<reference evidence="2 3" key="1">
    <citation type="submission" date="2024-06" db="EMBL/GenBank/DDBJ databases">
        <title>Draft genome sequence of Geodermatophilus badlandi, a novel member of the Geodermatophilaceae isolated from badland sedimentary rocks in the Red desert, Wyoming, USA.</title>
        <authorList>
            <person name="Ben Tekaya S."/>
            <person name="Nouioui I."/>
            <person name="Flores G.M."/>
            <person name="Shaal M.N."/>
            <person name="Bredoire F."/>
            <person name="Basile F."/>
            <person name="Van Diepen L."/>
            <person name="Ward N.L."/>
        </authorList>
    </citation>
    <scope>NUCLEOTIDE SEQUENCE [LARGE SCALE GENOMIC DNA]</scope>
    <source>
        <strain evidence="2 3">WL48A</strain>
    </source>
</reference>
<comment type="caution">
    <text evidence="2">The sequence shown here is derived from an EMBL/GenBank/DDBJ whole genome shotgun (WGS) entry which is preliminary data.</text>
</comment>
<feature type="transmembrane region" description="Helical" evidence="1">
    <location>
        <begin position="55"/>
        <end position="77"/>
    </location>
</feature>
<dbReference type="Gene3D" id="3.40.50.720">
    <property type="entry name" value="NAD(P)-binding Rossmann-like Domain"/>
    <property type="match status" value="1"/>
</dbReference>
<protein>
    <submittedName>
        <fullName evidence="2">SDR family NAD(P)-dependent oxidoreductase</fullName>
    </submittedName>
</protein>
<dbReference type="SUPFAM" id="SSF51735">
    <property type="entry name" value="NAD(P)-binding Rossmann-fold domains"/>
    <property type="match status" value="1"/>
</dbReference>
<evidence type="ECO:0000256" key="1">
    <source>
        <dbReference type="SAM" id="Phobius"/>
    </source>
</evidence>
<dbReference type="InterPro" id="IPR002347">
    <property type="entry name" value="SDR_fam"/>
</dbReference>
<proteinExistence type="predicted"/>
<dbReference type="EMBL" id="JBFNXQ010000015">
    <property type="protein sequence ID" value="MEX5718178.1"/>
    <property type="molecule type" value="Genomic_DNA"/>
</dbReference>
<accession>A0ABV3XC97</accession>
<dbReference type="Proteomes" id="UP001560045">
    <property type="component" value="Unassembled WGS sequence"/>
</dbReference>
<name>A0ABV3XC97_9ACTN</name>
<evidence type="ECO:0000313" key="3">
    <source>
        <dbReference type="Proteomes" id="UP001560045"/>
    </source>
</evidence>
<evidence type="ECO:0000313" key="2">
    <source>
        <dbReference type="EMBL" id="MEX5718178.1"/>
    </source>
</evidence>
<feature type="transmembrane region" description="Helical" evidence="1">
    <location>
        <begin position="12"/>
        <end position="34"/>
    </location>
</feature>
<dbReference type="InterPro" id="IPR036291">
    <property type="entry name" value="NAD(P)-bd_dom_sf"/>
</dbReference>
<keyword evidence="1" id="KW-0812">Transmembrane</keyword>